<evidence type="ECO:0000313" key="4">
    <source>
        <dbReference type="Proteomes" id="UP000799424"/>
    </source>
</evidence>
<protein>
    <recommendedName>
        <fullName evidence="2">PCI domain-containing protein</fullName>
    </recommendedName>
</protein>
<feature type="compositionally biased region" description="Polar residues" evidence="1">
    <location>
        <begin position="218"/>
        <end position="229"/>
    </location>
</feature>
<dbReference type="Gene3D" id="1.25.40.990">
    <property type="match status" value="1"/>
</dbReference>
<dbReference type="PROSITE" id="PS50250">
    <property type="entry name" value="PCI"/>
    <property type="match status" value="1"/>
</dbReference>
<dbReference type="OrthoDB" id="199574at2759"/>
<keyword evidence="4" id="KW-1185">Reference proteome</keyword>
<dbReference type="GO" id="GO:0005634">
    <property type="term" value="C:nucleus"/>
    <property type="evidence" value="ECO:0007669"/>
    <property type="project" value="TreeGrafter"/>
</dbReference>
<proteinExistence type="predicted"/>
<dbReference type="AlphaFoldDB" id="A0A6A6ZV37"/>
<dbReference type="InterPro" id="IPR005062">
    <property type="entry name" value="SAC3/GANP/THP3_conserved"/>
</dbReference>
<dbReference type="InterPro" id="IPR000717">
    <property type="entry name" value="PCI_dom"/>
</dbReference>
<sequence length="516" mass="58388">MSLPTMTATWPAYNAVTPRTTLQPAPAHVGLSSPVPFRSALNSRPQSEIGSDASKPKKVEWPPAVRDYVRRAFDADNAIKGISSADMQMKLKATISFYAERDAHDAIDWPTYPLPQELLQEERRMAALTLSTGAQTNGHANPLSSPPTKKRKSQDSEELAALQADATIPPWRKTNLGSRMTFDAEGHTDKRHKKNAASGDAFSKFDQADLDKRRQRFQLGNNSNKTTPPWGSPRKEEDDASNAPVIGTNQALEKSYFRLTAPPKPETVRPLHVLEKTLIMLRQKWKAEKNYNYICNQFKSLRQDLTVQHIKNAFTVKVYEIHARISLEKGDLGEYNQCQTQLKALYALGLEGKPEEFKAYRILYIVYTCNKSDMNDMLAELTLADKSHPWIKHALDVRSALALGSYHKFFKLYLAAENMGSYLMDMFIERERLNALANISRGYANVTLRFLTDELGFDNDETCREFLESHGAQNMIEEKTNEKNGVHFQVKLRDVATLFESLRAAAFRKVDIKGQI</sequence>
<dbReference type="EMBL" id="MU006230">
    <property type="protein sequence ID" value="KAF2824449.1"/>
    <property type="molecule type" value="Genomic_DNA"/>
</dbReference>
<gene>
    <name evidence="3" type="ORF">CC86DRAFT_395641</name>
</gene>
<feature type="region of interest" description="Disordered" evidence="1">
    <location>
        <begin position="131"/>
        <end position="244"/>
    </location>
</feature>
<dbReference type="PANTHER" id="PTHR12436">
    <property type="entry name" value="80 KDA MCM3-ASSOCIATED PROTEIN"/>
    <property type="match status" value="1"/>
</dbReference>
<feature type="region of interest" description="Disordered" evidence="1">
    <location>
        <begin position="38"/>
        <end position="58"/>
    </location>
</feature>
<dbReference type="PANTHER" id="PTHR12436:SF4">
    <property type="entry name" value="LEUKOCYTE RECEPTOR CLUSTER MEMBER 8"/>
    <property type="match status" value="1"/>
</dbReference>
<name>A0A6A6ZV37_9PLEO</name>
<feature type="compositionally biased region" description="Polar residues" evidence="1">
    <location>
        <begin position="131"/>
        <end position="147"/>
    </location>
</feature>
<organism evidence="3 4">
    <name type="scientific">Ophiobolus disseminans</name>
    <dbReference type="NCBI Taxonomy" id="1469910"/>
    <lineage>
        <taxon>Eukaryota</taxon>
        <taxon>Fungi</taxon>
        <taxon>Dikarya</taxon>
        <taxon>Ascomycota</taxon>
        <taxon>Pezizomycotina</taxon>
        <taxon>Dothideomycetes</taxon>
        <taxon>Pleosporomycetidae</taxon>
        <taxon>Pleosporales</taxon>
        <taxon>Pleosporineae</taxon>
        <taxon>Phaeosphaeriaceae</taxon>
        <taxon>Ophiobolus</taxon>
    </lineage>
</organism>
<dbReference type="InterPro" id="IPR045107">
    <property type="entry name" value="SAC3/GANP/THP3"/>
</dbReference>
<feature type="domain" description="PCI" evidence="2">
    <location>
        <begin position="331"/>
        <end position="499"/>
    </location>
</feature>
<dbReference type="Proteomes" id="UP000799424">
    <property type="component" value="Unassembled WGS sequence"/>
</dbReference>
<evidence type="ECO:0000259" key="2">
    <source>
        <dbReference type="PROSITE" id="PS50250"/>
    </source>
</evidence>
<feature type="compositionally biased region" description="Polar residues" evidence="1">
    <location>
        <begin position="40"/>
        <end position="49"/>
    </location>
</feature>
<reference evidence="3" key="1">
    <citation type="journal article" date="2020" name="Stud. Mycol.">
        <title>101 Dothideomycetes genomes: a test case for predicting lifestyles and emergence of pathogens.</title>
        <authorList>
            <person name="Haridas S."/>
            <person name="Albert R."/>
            <person name="Binder M."/>
            <person name="Bloem J."/>
            <person name="Labutti K."/>
            <person name="Salamov A."/>
            <person name="Andreopoulos B."/>
            <person name="Baker S."/>
            <person name="Barry K."/>
            <person name="Bills G."/>
            <person name="Bluhm B."/>
            <person name="Cannon C."/>
            <person name="Castanera R."/>
            <person name="Culley D."/>
            <person name="Daum C."/>
            <person name="Ezra D."/>
            <person name="Gonzalez J."/>
            <person name="Henrissat B."/>
            <person name="Kuo A."/>
            <person name="Liang C."/>
            <person name="Lipzen A."/>
            <person name="Lutzoni F."/>
            <person name="Magnuson J."/>
            <person name="Mondo S."/>
            <person name="Nolan M."/>
            <person name="Ohm R."/>
            <person name="Pangilinan J."/>
            <person name="Park H.-J."/>
            <person name="Ramirez L."/>
            <person name="Alfaro M."/>
            <person name="Sun H."/>
            <person name="Tritt A."/>
            <person name="Yoshinaga Y."/>
            <person name="Zwiers L.-H."/>
            <person name="Turgeon B."/>
            <person name="Goodwin S."/>
            <person name="Spatafora J."/>
            <person name="Crous P."/>
            <person name="Grigoriev I."/>
        </authorList>
    </citation>
    <scope>NUCLEOTIDE SEQUENCE</scope>
    <source>
        <strain evidence="3">CBS 113818</strain>
    </source>
</reference>
<evidence type="ECO:0000313" key="3">
    <source>
        <dbReference type="EMBL" id="KAF2824449.1"/>
    </source>
</evidence>
<accession>A0A6A6ZV37</accession>
<evidence type="ECO:0000256" key="1">
    <source>
        <dbReference type="SAM" id="MobiDB-lite"/>
    </source>
</evidence>
<dbReference type="Pfam" id="PF03399">
    <property type="entry name" value="SAC3_GANP"/>
    <property type="match status" value="1"/>
</dbReference>